<dbReference type="InterPro" id="IPR012291">
    <property type="entry name" value="CBM2_carb-bd_dom_sf"/>
</dbReference>
<evidence type="ECO:0000256" key="1">
    <source>
        <dbReference type="ARBA" id="ARBA00001231"/>
    </source>
</evidence>
<dbReference type="Pfam" id="PF02838">
    <property type="entry name" value="Glyco_hydro_20b"/>
    <property type="match status" value="1"/>
</dbReference>
<protein>
    <recommendedName>
        <fullName evidence="3">beta-N-acetylhexosaminidase</fullName>
        <ecNumber evidence="3">3.2.1.52</ecNumber>
    </recommendedName>
    <alternativeName>
        <fullName evidence="6">Beta-N-acetylhexosaminidase</fullName>
    </alternativeName>
    <alternativeName>
        <fullName evidence="7">N-acetyl-beta-glucosaminidase</fullName>
    </alternativeName>
</protein>
<comment type="catalytic activity">
    <reaction evidence="1">
        <text>Hydrolysis of terminal non-reducing N-acetyl-D-hexosamine residues in N-acetyl-beta-D-hexosaminides.</text>
        <dbReference type="EC" id="3.2.1.52"/>
    </reaction>
</comment>
<feature type="domain" description="Chitobiase/beta-hexosaminidases N-terminal" evidence="8">
    <location>
        <begin position="31"/>
        <end position="191"/>
    </location>
</feature>
<dbReference type="SUPFAM" id="SSF51445">
    <property type="entry name" value="(Trans)glycosidases"/>
    <property type="match status" value="1"/>
</dbReference>
<evidence type="ECO:0000256" key="7">
    <source>
        <dbReference type="ARBA" id="ARBA00033000"/>
    </source>
</evidence>
<gene>
    <name evidence="9" type="primary">hexB</name>
    <name evidence="9" type="ORF">GCM10011357_32190</name>
</gene>
<evidence type="ECO:0000256" key="2">
    <source>
        <dbReference type="ARBA" id="ARBA00006285"/>
    </source>
</evidence>
<keyword evidence="10" id="KW-1185">Reference proteome</keyword>
<dbReference type="SUPFAM" id="SSF55545">
    <property type="entry name" value="beta-N-acetylhexosaminidase-like domain"/>
    <property type="match status" value="1"/>
</dbReference>
<dbReference type="Gene3D" id="3.20.20.80">
    <property type="entry name" value="Glycosidases"/>
    <property type="match status" value="1"/>
</dbReference>
<dbReference type="InterPro" id="IPR004866">
    <property type="entry name" value="CHB/HEX_N_dom"/>
</dbReference>
<evidence type="ECO:0000313" key="10">
    <source>
        <dbReference type="Proteomes" id="UP000614272"/>
    </source>
</evidence>
<dbReference type="Pfam" id="PF00728">
    <property type="entry name" value="Glyco_hydro_20"/>
    <property type="match status" value="1"/>
</dbReference>
<accession>A0ABQ1RPX0</accession>
<dbReference type="InterPro" id="IPR015882">
    <property type="entry name" value="HEX_bac_N"/>
</dbReference>
<dbReference type="Gene3D" id="2.60.40.290">
    <property type="match status" value="1"/>
</dbReference>
<dbReference type="InterPro" id="IPR029018">
    <property type="entry name" value="Hex-like_dom2"/>
</dbReference>
<dbReference type="Pfam" id="PF03173">
    <property type="entry name" value="CHB_HEX"/>
    <property type="match status" value="1"/>
</dbReference>
<evidence type="ECO:0000256" key="4">
    <source>
        <dbReference type="ARBA" id="ARBA00022801"/>
    </source>
</evidence>
<dbReference type="InterPro" id="IPR014756">
    <property type="entry name" value="Ig_E-set"/>
</dbReference>
<dbReference type="SUPFAM" id="SSF49384">
    <property type="entry name" value="Carbohydrate-binding domain"/>
    <property type="match status" value="1"/>
</dbReference>
<reference evidence="10" key="1">
    <citation type="journal article" date="2019" name="Int. J. Syst. Evol. Microbiol.">
        <title>The Global Catalogue of Microorganisms (GCM) 10K type strain sequencing project: providing services to taxonomists for standard genome sequencing and annotation.</title>
        <authorList>
            <consortium name="The Broad Institute Genomics Platform"/>
            <consortium name="The Broad Institute Genome Sequencing Center for Infectious Disease"/>
            <person name="Wu L."/>
            <person name="Ma J."/>
        </authorList>
    </citation>
    <scope>NUCLEOTIDE SEQUENCE [LARGE SCALE GENOMIC DNA]</scope>
    <source>
        <strain evidence="10">CGMCC 1.12923</strain>
    </source>
</reference>
<dbReference type="Proteomes" id="UP000614272">
    <property type="component" value="Unassembled WGS sequence"/>
</dbReference>
<dbReference type="InterPro" id="IPR004867">
    <property type="entry name" value="CHB_C_dom"/>
</dbReference>
<dbReference type="InterPro" id="IPR008965">
    <property type="entry name" value="CBM2/CBM3_carb-bd_dom_sf"/>
</dbReference>
<comment type="caution">
    <text evidence="9">The sequence shown here is derived from an EMBL/GenBank/DDBJ whole genome shotgun (WGS) entry which is preliminary data.</text>
</comment>
<dbReference type="EC" id="3.2.1.52" evidence="3"/>
<evidence type="ECO:0000256" key="6">
    <source>
        <dbReference type="ARBA" id="ARBA00030512"/>
    </source>
</evidence>
<dbReference type="InterPro" id="IPR015883">
    <property type="entry name" value="Glyco_hydro_20_cat"/>
</dbReference>
<dbReference type="Gene3D" id="2.60.40.10">
    <property type="entry name" value="Immunoglobulins"/>
    <property type="match status" value="1"/>
</dbReference>
<dbReference type="CDD" id="cd02847">
    <property type="entry name" value="E_set_Chitobiase_C"/>
    <property type="match status" value="1"/>
</dbReference>
<name>A0ABQ1RPX0_9ALTE</name>
<dbReference type="InterPro" id="IPR025705">
    <property type="entry name" value="Beta_hexosaminidase_sua/sub"/>
</dbReference>
<comment type="similarity">
    <text evidence="2">Belongs to the glycosyl hydrolase 20 family.</text>
</comment>
<evidence type="ECO:0000256" key="5">
    <source>
        <dbReference type="ARBA" id="ARBA00023295"/>
    </source>
</evidence>
<sequence>MPWLRGLLLAQLSLSFFVAGMQQNELDRLAATMKVSIQVLDNLDKSQCEKAVAAGNCYSAELRLRVPEDVPKDWQLYFSLTLPMQWYESQDFTLEHLNGDIHRLTPKVALQGGNDYRIVFRGAYWMVSESDVLPNFFLVSGQLSPRTVDATREIPDQTTKLTSIAHAGAFTTPQQYNRVAGEDITLATPSSLYDYYQSATPEHKEKNPTRIIPAIEQVEAGSGQLDLSSGLALKVEQVNQVAALQLTKAGVKMSAQGVQVNLEFDEDMPADAYRLKIGDDHISIRAGSGSGQFYALISLYWLLDRNNMTVPQGDYRDQPRYDFRGIHIDVARNFHSKEMLLRLLDQMAVLKLNKLHLHLADDEGWRIEIPGLPELTNIGAYRCFDLTERRCLLPMLGSGPDRDSNANGYYSVEDYLEILSYARLRHIEVIPSLDMPGHARAAVRSMLARYHTYIEQEQPDKAREYLLTDLHNTTRYSSVQFYHDNTINPCLPSTYRFIRKVLEEIRAMHAEAGLPLMLYHIGADETEGAWSESPACANLIEQQDISDDSELTTYFVEKVITIVNDMGIVAGAWSDGLKHVQEDKMSARLHANIWDALFFDGHKRAHQYANNGWDTVLSIPDVLYFDFPYTADPKEPGYYWASRGTDSFKVFQFMPDNLPVHGEIWQDRFGNPMPLEDDVPLQEGRAFKGIQGQLWSEVVRDDNRAEYMLYPRIAALAERAWHHAQWELPYVRGRNYGPDTAFFTPDHKASMLADWQQFTHALTDRLLPRLADEGVMFRLPLPGARIDKGKLHANSPWPELLIEYRQANQSWQQYKQPVAVGEGEIELRTRMPGLERPGRISILQNQE</sequence>
<dbReference type="PRINTS" id="PR00738">
    <property type="entry name" value="GLHYDRLASE20"/>
</dbReference>
<dbReference type="SMART" id="SM01081">
    <property type="entry name" value="CHB_HEX"/>
    <property type="match status" value="1"/>
</dbReference>
<dbReference type="PANTHER" id="PTHR22600">
    <property type="entry name" value="BETA-HEXOSAMINIDASE"/>
    <property type="match status" value="1"/>
</dbReference>
<dbReference type="PANTHER" id="PTHR22600:SF57">
    <property type="entry name" value="BETA-N-ACETYLHEXOSAMINIDASE"/>
    <property type="match status" value="1"/>
</dbReference>
<dbReference type="InterPro" id="IPR017853">
    <property type="entry name" value="GH"/>
</dbReference>
<keyword evidence="5" id="KW-0326">Glycosidase</keyword>
<evidence type="ECO:0000259" key="8">
    <source>
        <dbReference type="SMART" id="SM01081"/>
    </source>
</evidence>
<dbReference type="SUPFAM" id="SSF81296">
    <property type="entry name" value="E set domains"/>
    <property type="match status" value="1"/>
</dbReference>
<dbReference type="Gene3D" id="3.30.379.10">
    <property type="entry name" value="Chitobiase/beta-hexosaminidase domain 2-like"/>
    <property type="match status" value="1"/>
</dbReference>
<dbReference type="InterPro" id="IPR013783">
    <property type="entry name" value="Ig-like_fold"/>
</dbReference>
<dbReference type="Pfam" id="PF03174">
    <property type="entry name" value="CHB_HEX_C"/>
    <property type="match status" value="1"/>
</dbReference>
<evidence type="ECO:0000313" key="9">
    <source>
        <dbReference type="EMBL" id="GGD74759.1"/>
    </source>
</evidence>
<proteinExistence type="inferred from homology"/>
<evidence type="ECO:0000256" key="3">
    <source>
        <dbReference type="ARBA" id="ARBA00012663"/>
    </source>
</evidence>
<keyword evidence="4" id="KW-0378">Hydrolase</keyword>
<organism evidence="9 10">
    <name type="scientific">Lacimicrobium alkaliphilum</name>
    <dbReference type="NCBI Taxonomy" id="1526571"/>
    <lineage>
        <taxon>Bacteria</taxon>
        <taxon>Pseudomonadati</taxon>
        <taxon>Pseudomonadota</taxon>
        <taxon>Gammaproteobacteria</taxon>
        <taxon>Alteromonadales</taxon>
        <taxon>Alteromonadaceae</taxon>
        <taxon>Lacimicrobium</taxon>
    </lineage>
</organism>
<dbReference type="EMBL" id="BMGJ01000016">
    <property type="protein sequence ID" value="GGD74759.1"/>
    <property type="molecule type" value="Genomic_DNA"/>
</dbReference>